<feature type="compositionally biased region" description="Acidic residues" evidence="2">
    <location>
        <begin position="195"/>
        <end position="224"/>
    </location>
</feature>
<dbReference type="GO" id="GO:0050776">
    <property type="term" value="P:regulation of immune response"/>
    <property type="evidence" value="ECO:0007669"/>
    <property type="project" value="TreeGrafter"/>
</dbReference>
<feature type="region of interest" description="Disordered" evidence="2">
    <location>
        <begin position="159"/>
        <end position="248"/>
    </location>
</feature>
<evidence type="ECO:0000256" key="2">
    <source>
        <dbReference type="SAM" id="MobiDB-lite"/>
    </source>
</evidence>
<keyword evidence="1" id="KW-0597">Phosphoprotein</keyword>
<dbReference type="EMBL" id="JANTQA010000047">
    <property type="protein sequence ID" value="KAJ3432630.1"/>
    <property type="molecule type" value="Genomic_DNA"/>
</dbReference>
<dbReference type="GO" id="GO:0016791">
    <property type="term" value="F:phosphatase activity"/>
    <property type="evidence" value="ECO:0007669"/>
    <property type="project" value="InterPro"/>
</dbReference>
<evidence type="ECO:0000259" key="3">
    <source>
        <dbReference type="SMART" id="SM00128"/>
    </source>
</evidence>
<dbReference type="GO" id="GO:0009966">
    <property type="term" value="P:regulation of signal transduction"/>
    <property type="evidence" value="ECO:0007669"/>
    <property type="project" value="TreeGrafter"/>
</dbReference>
<gene>
    <name evidence="4" type="ORF">M0812_21573</name>
</gene>
<dbReference type="InterPro" id="IPR036691">
    <property type="entry name" value="Endo/exonu/phosph_ase_sf"/>
</dbReference>
<dbReference type="PANTHER" id="PTHR46051">
    <property type="entry name" value="SH2 DOMAIN-CONTAINING PROTEIN"/>
    <property type="match status" value="1"/>
</dbReference>
<dbReference type="Proteomes" id="UP001146793">
    <property type="component" value="Unassembled WGS sequence"/>
</dbReference>
<proteinExistence type="predicted"/>
<organism evidence="4 5">
    <name type="scientific">Anaeramoeba flamelloides</name>
    <dbReference type="NCBI Taxonomy" id="1746091"/>
    <lineage>
        <taxon>Eukaryota</taxon>
        <taxon>Metamonada</taxon>
        <taxon>Anaeramoebidae</taxon>
        <taxon>Anaeramoeba</taxon>
    </lineage>
</organism>
<dbReference type="AlphaFoldDB" id="A0AAV7YW43"/>
<dbReference type="Gene3D" id="3.60.10.10">
    <property type="entry name" value="Endonuclease/exonuclease/phosphatase"/>
    <property type="match status" value="2"/>
</dbReference>
<accession>A0AAV7YW43</accession>
<dbReference type="InterPro" id="IPR000300">
    <property type="entry name" value="IPPc"/>
</dbReference>
<feature type="domain" description="Inositol polyphosphate-related phosphatase" evidence="3">
    <location>
        <begin position="117"/>
        <end position="507"/>
    </location>
</feature>
<dbReference type="InterPro" id="IPR057509">
    <property type="entry name" value="C2_SHIP1-2_2nd"/>
</dbReference>
<evidence type="ECO:0000313" key="5">
    <source>
        <dbReference type="Proteomes" id="UP001146793"/>
    </source>
</evidence>
<reference evidence="4" key="1">
    <citation type="submission" date="2022-08" db="EMBL/GenBank/DDBJ databases">
        <title>Novel sulphate-reducing endosymbionts in the free-living metamonad Anaeramoeba.</title>
        <authorList>
            <person name="Jerlstrom-Hultqvist J."/>
            <person name="Cepicka I."/>
            <person name="Gallot-Lavallee L."/>
            <person name="Salas-Leiva D."/>
            <person name="Curtis B.A."/>
            <person name="Zahonova K."/>
            <person name="Pipaliya S."/>
            <person name="Dacks J."/>
            <person name="Roger A.J."/>
        </authorList>
    </citation>
    <scope>NUCLEOTIDE SEQUENCE</scope>
    <source>
        <strain evidence="4">Busselton2</strain>
    </source>
</reference>
<dbReference type="GO" id="GO:0046856">
    <property type="term" value="P:phosphatidylinositol dephosphorylation"/>
    <property type="evidence" value="ECO:0007669"/>
    <property type="project" value="InterPro"/>
</dbReference>
<name>A0AAV7YW43_9EUKA</name>
<feature type="compositionally biased region" description="Basic residues" evidence="2">
    <location>
        <begin position="159"/>
        <end position="191"/>
    </location>
</feature>
<dbReference type="SUPFAM" id="SSF56219">
    <property type="entry name" value="DNase I-like"/>
    <property type="match status" value="1"/>
</dbReference>
<evidence type="ECO:0000256" key="1">
    <source>
        <dbReference type="ARBA" id="ARBA00022553"/>
    </source>
</evidence>
<protein>
    <submittedName>
        <fullName evidence="4">Inositol 5-phosphatase</fullName>
    </submittedName>
</protein>
<dbReference type="SMART" id="SM00128">
    <property type="entry name" value="IPPc"/>
    <property type="match status" value="1"/>
</dbReference>
<comment type="caution">
    <text evidence="4">The sequence shown here is derived from an EMBL/GenBank/DDBJ whole genome shotgun (WGS) entry which is preliminary data.</text>
</comment>
<dbReference type="Pfam" id="PF24147">
    <property type="entry name" value="C2_SHIP1-2_2nd"/>
    <property type="match status" value="1"/>
</dbReference>
<sequence>MTSFRSVHQVQAIKHGIKKKEVIIELNQNFTLSLLSIQTLKILKHTKPIKTYKKIPYEPKLKIQFMSGSSTFEFDSGIDRDRFCHAIDRLLLLKKPEVSTLRDKRKLGENTLSSTFDKIKIFTTSFNMGNKPPPKNLEDWIPKKDFDLYVFAFQESSYNRKKKKKKKNSKKDKKKSKTKNKEKLNKKKNKKESKEEENGEEEESDEDYLYEEEEDEEEEEEEEEEKKHRMKSKTKKTNSTTNLETEEIKKRQKKAKSCEKHIHFLISNYLGEKYEPVAIHSMWEIRLMIYSKKELLTEISNIESHHVMTGVEGFAGNKGGVGISFRIDDTPLCFIGSHLAAHLEKLNQRNDDYYSILANLKNGVSTFDIFNQFHHIFFIGDLNYRIDIKRDNAWDKVYKMIESRQFHSLWQADQLNRVRTERIAFHGFEEPEPTFTPTYKFLVDKFQTRRYTKSGNRIPSWCDRVLVRTLPFSKIKRVKYYCCPEIESSDHIPVCSTFLLNTLLPIPPPQIFSSVVNLHTGILLSNVQISNLVNKLGSKNSCYLSFNSPLLTKENSTPLIKTKGELSWENEEIPMLEPITTNLDYMKRSYIFVAIKGKGSITSATDAYGWCAIPLGLGIKKEKKFQVEITKFGKLIGMLEGSIRVICTNDEQEYLEACKGRLGSSKEKNGKNKKKSKK</sequence>
<evidence type="ECO:0000313" key="4">
    <source>
        <dbReference type="EMBL" id="KAJ3432630.1"/>
    </source>
</evidence>
<dbReference type="Pfam" id="PF22669">
    <property type="entry name" value="Exo_endo_phos2"/>
    <property type="match status" value="1"/>
</dbReference>
<dbReference type="PANTHER" id="PTHR46051:SF1">
    <property type="entry name" value="INOSITOL POLYPHOSPHATE-RELATED PHOSPHATASE DOMAIN-CONTAINING PROTEIN"/>
    <property type="match status" value="1"/>
</dbReference>